<dbReference type="EMBL" id="JAKFHA010000016">
    <property type="protein sequence ID" value="MCF2530480.1"/>
    <property type="molecule type" value="Genomic_DNA"/>
</dbReference>
<evidence type="ECO:0000313" key="1">
    <source>
        <dbReference type="EMBL" id="MCF2530480.1"/>
    </source>
</evidence>
<dbReference type="Proteomes" id="UP001165378">
    <property type="component" value="Unassembled WGS sequence"/>
</dbReference>
<reference evidence="1" key="1">
    <citation type="submission" date="2022-01" db="EMBL/GenBank/DDBJ databases">
        <title>Genome-Based Taxonomic Classification of the Phylum Actinobacteria.</title>
        <authorList>
            <person name="Gao Y."/>
        </authorList>
    </citation>
    <scope>NUCLEOTIDE SEQUENCE</scope>
    <source>
        <strain evidence="1">KLBMP 8922</strain>
    </source>
</reference>
<organism evidence="1 2">
    <name type="scientific">Yinghuangia soli</name>
    <dbReference type="NCBI Taxonomy" id="2908204"/>
    <lineage>
        <taxon>Bacteria</taxon>
        <taxon>Bacillati</taxon>
        <taxon>Actinomycetota</taxon>
        <taxon>Actinomycetes</taxon>
        <taxon>Kitasatosporales</taxon>
        <taxon>Streptomycetaceae</taxon>
        <taxon>Yinghuangia</taxon>
    </lineage>
</organism>
<dbReference type="AlphaFoldDB" id="A0AA41Q3T6"/>
<accession>A0AA41Q3T6</accession>
<proteinExistence type="predicted"/>
<evidence type="ECO:0000313" key="2">
    <source>
        <dbReference type="Proteomes" id="UP001165378"/>
    </source>
</evidence>
<keyword evidence="2" id="KW-1185">Reference proteome</keyword>
<gene>
    <name evidence="1" type="ORF">LZ495_25125</name>
</gene>
<dbReference type="RefSeq" id="WP_235055140.1">
    <property type="nucleotide sequence ID" value="NZ_JAKFHA010000016.1"/>
</dbReference>
<comment type="caution">
    <text evidence="1">The sequence shown here is derived from an EMBL/GenBank/DDBJ whole genome shotgun (WGS) entry which is preliminary data.</text>
</comment>
<sequence>MITESPAMLLAQVPPPAFSRVLARLDLAELDRFLGTTLLPTALVDRIIANGTTESRMAITENPSVTSADHSRLLDLNDARVARAVFSSGKTTRALQQRVLTLVPPASLIPGDREFAPETSHEERRRLYPLMDCDDPAAIKAAIRQLSVHAGSLGAPTALLRGFQRLAELGGLSAVRDAVDATPKLRPAPHDAPPLARVALATPTDQARVASALDWLGSTEYLAEQMENSAHSWADVHLLLLAPRAELDWDLLAQCLPPIARHRYGTLLAREPGCPPELRPRTTPRDRRRAREDAAAILGENPDAWLIALRLLPTFPGPMHALLETASAAAR</sequence>
<protein>
    <recommendedName>
        <fullName evidence="3">DUF2336 domain-containing protein</fullName>
    </recommendedName>
</protein>
<evidence type="ECO:0008006" key="3">
    <source>
        <dbReference type="Google" id="ProtNLM"/>
    </source>
</evidence>
<name>A0AA41Q3T6_9ACTN</name>